<organism evidence="2 3">
    <name type="scientific">Limosa lapponica baueri</name>
    <dbReference type="NCBI Taxonomy" id="1758121"/>
    <lineage>
        <taxon>Eukaryota</taxon>
        <taxon>Metazoa</taxon>
        <taxon>Chordata</taxon>
        <taxon>Craniata</taxon>
        <taxon>Vertebrata</taxon>
        <taxon>Euteleostomi</taxon>
        <taxon>Archelosauria</taxon>
        <taxon>Archosauria</taxon>
        <taxon>Dinosauria</taxon>
        <taxon>Saurischia</taxon>
        <taxon>Theropoda</taxon>
        <taxon>Coelurosauria</taxon>
        <taxon>Aves</taxon>
        <taxon>Neognathae</taxon>
        <taxon>Neoaves</taxon>
        <taxon>Charadriiformes</taxon>
        <taxon>Scolopacidae</taxon>
        <taxon>Limosa</taxon>
    </lineage>
</organism>
<feature type="domain" description="Reverse transcriptase" evidence="1">
    <location>
        <begin position="5"/>
        <end position="122"/>
    </location>
</feature>
<gene>
    <name evidence="2" type="ORF">llap_8299</name>
</gene>
<dbReference type="Proteomes" id="UP000233556">
    <property type="component" value="Unassembled WGS sequence"/>
</dbReference>
<keyword evidence="3" id="KW-1185">Reference proteome</keyword>
<keyword evidence="2" id="KW-0548">Nucleotidyltransferase</keyword>
<dbReference type="EMBL" id="KZ506123">
    <property type="protein sequence ID" value="PKU41392.1"/>
    <property type="molecule type" value="Genomic_DNA"/>
</dbReference>
<dbReference type="AlphaFoldDB" id="A0A2I0U5U9"/>
<proteinExistence type="predicted"/>
<name>A0A2I0U5U9_LIMLA</name>
<reference evidence="3" key="1">
    <citation type="submission" date="2017-11" db="EMBL/GenBank/DDBJ databases">
        <authorList>
            <person name="Lima N.C."/>
            <person name="Parody-Merino A.M."/>
            <person name="Battley P.F."/>
            <person name="Fidler A.E."/>
            <person name="Prosdocimi F."/>
        </authorList>
    </citation>
    <scope>NUCLEOTIDE SEQUENCE [LARGE SCALE GENOMIC DNA]</scope>
</reference>
<evidence type="ECO:0000313" key="2">
    <source>
        <dbReference type="EMBL" id="PKU41392.1"/>
    </source>
</evidence>
<keyword evidence="2" id="KW-0695">RNA-directed DNA polymerase</keyword>
<dbReference type="OrthoDB" id="10063195at2759"/>
<reference evidence="3" key="2">
    <citation type="submission" date="2017-12" db="EMBL/GenBank/DDBJ databases">
        <title>Genome sequence of the Bar-tailed Godwit (Limosa lapponica baueri).</title>
        <authorList>
            <person name="Lima N.C.B."/>
            <person name="Parody-Merino A.M."/>
            <person name="Battley P.F."/>
            <person name="Fidler A.E."/>
            <person name="Prosdocimi F."/>
        </authorList>
    </citation>
    <scope>NUCLEOTIDE SEQUENCE [LARGE SCALE GENOMIC DNA]</scope>
</reference>
<dbReference type="Pfam" id="PF00078">
    <property type="entry name" value="RVT_1"/>
    <property type="match status" value="1"/>
</dbReference>
<protein>
    <submittedName>
        <fullName evidence="2">Rna-directed dna polymerase from mobile element jockey-like</fullName>
    </submittedName>
</protein>
<keyword evidence="2" id="KW-0808">Transferase</keyword>
<dbReference type="PANTHER" id="PTHR33332">
    <property type="entry name" value="REVERSE TRANSCRIPTASE DOMAIN-CONTAINING PROTEIN"/>
    <property type="match status" value="1"/>
</dbReference>
<sequence>MEQILLESLLRHMENKEVIDDSQYGFTKGRSCLTDLVIFYNVSTALVDKGRATDVIYLDLCKAFDTVPCDILVSKLERHRFDGWTTWWITNWLNGRTQRVAVNNLMSKWKPVTSGISQGCHLFGHGVCVFISDEVLTHEISEKEGKDLQQLYTITVSNTASSEARLLYSVIADTAPAGSLSTKLNSRVDYGYISLVTSLHNHWNLE</sequence>
<dbReference type="InterPro" id="IPR000477">
    <property type="entry name" value="RT_dom"/>
</dbReference>
<evidence type="ECO:0000313" key="3">
    <source>
        <dbReference type="Proteomes" id="UP000233556"/>
    </source>
</evidence>
<evidence type="ECO:0000259" key="1">
    <source>
        <dbReference type="Pfam" id="PF00078"/>
    </source>
</evidence>
<accession>A0A2I0U5U9</accession>
<dbReference type="GO" id="GO:0003964">
    <property type="term" value="F:RNA-directed DNA polymerase activity"/>
    <property type="evidence" value="ECO:0007669"/>
    <property type="project" value="UniProtKB-KW"/>
</dbReference>